<dbReference type="EMBL" id="CP001191">
    <property type="protein sequence ID" value="ACI57126.1"/>
    <property type="molecule type" value="Genomic_DNA"/>
</dbReference>
<proteinExistence type="predicted"/>
<dbReference type="KEGG" id="rlt:Rleg2_3864"/>
<name>A0ABF7QSM1_RHILW</name>
<keyword evidence="2" id="KW-1185">Reference proteome</keyword>
<dbReference type="InterPro" id="IPR036249">
    <property type="entry name" value="Thioredoxin-like_sf"/>
</dbReference>
<dbReference type="PANTHER" id="PTHR33875">
    <property type="entry name" value="OS09G0542200 PROTEIN"/>
    <property type="match status" value="1"/>
</dbReference>
<dbReference type="PANTHER" id="PTHR33875:SF2">
    <property type="entry name" value="ACR183CP"/>
    <property type="match status" value="1"/>
</dbReference>
<gene>
    <name evidence="1" type="ordered locus">Rleg2_3864</name>
</gene>
<protein>
    <recommendedName>
        <fullName evidence="3">Thioredoxin</fullName>
    </recommendedName>
</protein>
<dbReference type="AlphaFoldDB" id="A0ABF7QSM1"/>
<sequence>METSTASGACCVKPTIPDLTNKKDIATTETSWHSDPFSWGNGPRIFEAFLEPTDPYSARAFNKLDALLEQAGRDKITVKIRLQSQPWHMYSGVLVRCIIAASTLEGGKETAKKVMAAIAAHREEFEFDHHAGGANMDVTPNQIIERLQGYSSVKLKEAFAIPDLDREIKLHCKYARQNGIHVSPTFMIDGLVQADVSSGDEVGAWVKALGG</sequence>
<reference evidence="1 2" key="1">
    <citation type="journal article" date="2010" name="Stand. Genomic Sci.">
        <title>Complete genome sequence of Rhizobium leguminosarum bv trifolii strain WSM2304, an effective microsymbiont of the South American clover Trifolium polymorphum.</title>
        <authorList>
            <person name="Reeve W."/>
            <person name="O'Hara G."/>
            <person name="Chain P."/>
            <person name="Ardley J."/>
            <person name="Brau L."/>
            <person name="Nandesena K."/>
            <person name="Tiwari R."/>
            <person name="Malfatti S."/>
            <person name="Kiss H."/>
            <person name="Lapidus A."/>
            <person name="Copeland A."/>
            <person name="Nolan M."/>
            <person name="Land M."/>
            <person name="Ivanova N."/>
            <person name="Mavromatis K."/>
            <person name="Markowitz V."/>
            <person name="Kyrpides N."/>
            <person name="Melino V."/>
            <person name="Denton M."/>
            <person name="Yates R."/>
            <person name="Howieson J."/>
        </authorList>
    </citation>
    <scope>NUCLEOTIDE SEQUENCE [LARGE SCALE GENOMIC DNA]</scope>
    <source>
        <strain evidence="1 2">WSM2304</strain>
    </source>
</reference>
<evidence type="ECO:0000313" key="2">
    <source>
        <dbReference type="Proteomes" id="UP000008330"/>
    </source>
</evidence>
<evidence type="ECO:0000313" key="1">
    <source>
        <dbReference type="EMBL" id="ACI57126.1"/>
    </source>
</evidence>
<dbReference type="Proteomes" id="UP000008330">
    <property type="component" value="Chromosome"/>
</dbReference>
<dbReference type="Gene3D" id="3.40.30.10">
    <property type="entry name" value="Glutaredoxin"/>
    <property type="match status" value="1"/>
</dbReference>
<dbReference type="RefSeq" id="WP_012559340.1">
    <property type="nucleotide sequence ID" value="NC_011369.1"/>
</dbReference>
<dbReference type="SUPFAM" id="SSF52833">
    <property type="entry name" value="Thioredoxin-like"/>
    <property type="match status" value="1"/>
</dbReference>
<organism evidence="1 2">
    <name type="scientific">Rhizobium leguminosarum bv. trifolii (strain WSM2304)</name>
    <dbReference type="NCBI Taxonomy" id="395492"/>
    <lineage>
        <taxon>Bacteria</taxon>
        <taxon>Pseudomonadati</taxon>
        <taxon>Pseudomonadota</taxon>
        <taxon>Alphaproteobacteria</taxon>
        <taxon>Hyphomicrobiales</taxon>
        <taxon>Rhizobiaceae</taxon>
        <taxon>Rhizobium/Agrobacterium group</taxon>
        <taxon>Rhizobium</taxon>
    </lineage>
</organism>
<accession>A0ABF7QSM1</accession>
<evidence type="ECO:0008006" key="3">
    <source>
        <dbReference type="Google" id="ProtNLM"/>
    </source>
</evidence>